<dbReference type="SUPFAM" id="SSF48452">
    <property type="entry name" value="TPR-like"/>
    <property type="match status" value="2"/>
</dbReference>
<protein>
    <submittedName>
        <fullName evidence="1">Tetratricopeptide TPR_4</fullName>
    </submittedName>
</protein>
<dbReference type="Proteomes" id="UP000236569">
    <property type="component" value="Unassembled WGS sequence"/>
</dbReference>
<dbReference type="PANTHER" id="PTHR35807">
    <property type="entry name" value="TRANSCRIPTIONAL REGULATOR REDD-RELATED"/>
    <property type="match status" value="1"/>
</dbReference>
<evidence type="ECO:0000313" key="2">
    <source>
        <dbReference type="Proteomes" id="UP000236569"/>
    </source>
</evidence>
<dbReference type="PANTHER" id="PTHR35807:SF1">
    <property type="entry name" value="TRANSCRIPTIONAL REGULATOR REDD"/>
    <property type="match status" value="1"/>
</dbReference>
<dbReference type="RefSeq" id="WP_201262782.1">
    <property type="nucleotide sequence ID" value="NZ_BFAG01000014.1"/>
</dbReference>
<keyword evidence="2" id="KW-1185">Reference proteome</keyword>
<reference evidence="2" key="1">
    <citation type="submission" date="2018-01" db="EMBL/GenBank/DDBJ databases">
        <title>Draft Genome Sequence of the Radioresistant Bacterium Deinococcus aerius TR0125, Isolated from the Higher Atmosphere above Japan.</title>
        <authorList>
            <person name="Satoh K."/>
            <person name="Arai H."/>
            <person name="Sanzen T."/>
            <person name="Kawaguchi Y."/>
            <person name="Hayashi H."/>
            <person name="Yokobori S."/>
            <person name="Yamagishi A."/>
            <person name="Oono Y."/>
            <person name="Narumi I."/>
        </authorList>
    </citation>
    <scope>NUCLEOTIDE SEQUENCE [LARGE SCALE GENOMIC DNA]</scope>
    <source>
        <strain evidence="2">TR0125</strain>
    </source>
</reference>
<dbReference type="InterPro" id="IPR011990">
    <property type="entry name" value="TPR-like_helical_dom_sf"/>
</dbReference>
<dbReference type="GO" id="GO:0003677">
    <property type="term" value="F:DNA binding"/>
    <property type="evidence" value="ECO:0007669"/>
    <property type="project" value="TreeGrafter"/>
</dbReference>
<dbReference type="SUPFAM" id="SSF52540">
    <property type="entry name" value="P-loop containing nucleoside triphosphate hydrolases"/>
    <property type="match status" value="1"/>
</dbReference>
<evidence type="ECO:0000313" key="1">
    <source>
        <dbReference type="EMBL" id="GBF07418.1"/>
    </source>
</evidence>
<dbReference type="Gene3D" id="1.10.10.10">
    <property type="entry name" value="Winged helix-like DNA-binding domain superfamily/Winged helix DNA-binding domain"/>
    <property type="match status" value="1"/>
</dbReference>
<dbReference type="InterPro" id="IPR027417">
    <property type="entry name" value="P-loop_NTPase"/>
</dbReference>
<name>A0A2I9DLP5_9DEIO</name>
<dbReference type="AlphaFoldDB" id="A0A2I9DLP5"/>
<dbReference type="EMBL" id="BFAG01000014">
    <property type="protein sequence ID" value="GBF07418.1"/>
    <property type="molecule type" value="Genomic_DNA"/>
</dbReference>
<gene>
    <name evidence="1" type="ORF">DAERI_140079</name>
</gene>
<proteinExistence type="predicted"/>
<comment type="caution">
    <text evidence="1">The sequence shown here is derived from an EMBL/GenBank/DDBJ whole genome shotgun (WGS) entry which is preliminary data.</text>
</comment>
<dbReference type="InterPro" id="IPR036388">
    <property type="entry name" value="WH-like_DNA-bd_sf"/>
</dbReference>
<sequence>MRSELQAGLVRGLGAVRSRRVGVALGLWGEPGIGKTFLADAVLGAVGCACYRAHATQDLGALALALPRAGRLPGWAAGQLARLARGETLDAAAGVNTLAAALSALAPFVLHLEDLHEAGPEPHARIVELARAVRRSPGVGLLVTSRGEPPAPFTGYRLRPLGGDELAALLGRELGAELPGQATAWITDRTGGNPLFALEFLRYLSRQGFLWSDGRRWHWRAPGNGFVPATVEALIASLYAGAARDPDERAVLEARALLPAGLEAGELEAVWGPLAGLEGGALGEARRRLEAAGLLRGDHFAHPLFGEVIARELTGERREHLARQALPVLARVNPLLAAELLEAARLPDAEALALLDQAAAQAKVAGQGVRAGRLLARSVTWRHGADRARVALEAARLLYDTDYGEVVRLLELSLEAEPDNAEALYFLAEWRLLERAGHAPDALLARLPETERASARWWSKWIKFHFLAGAWPEVLRLWQAHPGFHAGAPAMTVHDVAFAHLLTGDPAGVLALTGPALERPDLGPLERCDLWNVQACALCELGELDTALEALGHAIDVGGAEGATVWLSSYLFNRAEVLARTDQPLDRAIADAEACVRLRVAHGSPYQVAQVQPLLGHLLTLRGDFERAETLLLETRALGERSPAGDALPRCLIALAELYLEWDPPHGPVLARRAAAAALDLARAPQNVELLPEALEVNADAARRAGDPQAATRLLAEAGALIGGRAAPSAQARLWRRQAGLEAEAGRVDAARALLERALTLARTHGPAREAQLCGLALDHLRGDAAGARARQAWFEARGLGALAARARRLFPEPAAPDVPAPPALRLNVLGPPTLERGGQRVVYRGRRRTELLACLLEARLAGRAELGTLDLLDALYPGEPEEAARRTLKQHVHLLREALGAGCVLSTPGGYALGAVGSDAEAFLAGGPAALWRGPYLGGLAEGWQPGVRDALSLALRERVETLLLSDPPEAARLGRVLCEMEPYDGEALRLTLSALEAAGEHRAAGQFYRERRAALLEVGEVLPVEAGAFVGT</sequence>
<accession>A0A2I9DLP5</accession>
<dbReference type="GO" id="GO:0006355">
    <property type="term" value="P:regulation of DNA-templated transcription"/>
    <property type="evidence" value="ECO:0007669"/>
    <property type="project" value="TreeGrafter"/>
</dbReference>
<dbReference type="Gene3D" id="1.25.40.10">
    <property type="entry name" value="Tetratricopeptide repeat domain"/>
    <property type="match status" value="1"/>
</dbReference>
<organism evidence="1 2">
    <name type="scientific">Deinococcus aerius</name>
    <dbReference type="NCBI Taxonomy" id="200253"/>
    <lineage>
        <taxon>Bacteria</taxon>
        <taxon>Thermotogati</taxon>
        <taxon>Deinococcota</taxon>
        <taxon>Deinococci</taxon>
        <taxon>Deinococcales</taxon>
        <taxon>Deinococcaceae</taxon>
        <taxon>Deinococcus</taxon>
    </lineage>
</organism>
<dbReference type="InterPro" id="IPR051677">
    <property type="entry name" value="AfsR-DnrI-RedD_regulator"/>
</dbReference>